<dbReference type="Proteomes" id="UP000008710">
    <property type="component" value="Chromosome"/>
</dbReference>
<dbReference type="InterPro" id="IPR052155">
    <property type="entry name" value="Biofilm_reg_signaling"/>
</dbReference>
<organism evidence="2 3">
    <name type="scientific">Rhodococcus jostii (strain RHA1)</name>
    <dbReference type="NCBI Taxonomy" id="101510"/>
    <lineage>
        <taxon>Bacteria</taxon>
        <taxon>Bacillati</taxon>
        <taxon>Actinomycetota</taxon>
        <taxon>Actinomycetes</taxon>
        <taxon>Mycobacteriales</taxon>
        <taxon>Nocardiaceae</taxon>
        <taxon>Rhodococcus</taxon>
    </lineage>
</organism>
<dbReference type="NCBIfam" id="TIGR00254">
    <property type="entry name" value="GGDEF"/>
    <property type="match status" value="1"/>
</dbReference>
<dbReference type="AlphaFoldDB" id="Q0SK16"/>
<reference evidence="3" key="1">
    <citation type="journal article" date="2006" name="Proc. Natl. Acad. Sci. U.S.A.">
        <title>The complete genome of Rhodococcus sp. RHA1 provides insights into a catabolic powerhouse.</title>
        <authorList>
            <person name="McLeod M.P."/>
            <person name="Warren R.L."/>
            <person name="Hsiao W.W.L."/>
            <person name="Araki N."/>
            <person name="Myhre M."/>
            <person name="Fernandes C."/>
            <person name="Miyazawa D."/>
            <person name="Wong W."/>
            <person name="Lillquist A.L."/>
            <person name="Wang D."/>
            <person name="Dosanjh M."/>
            <person name="Hara H."/>
            <person name="Petrescu A."/>
            <person name="Morin R.D."/>
            <person name="Yang G."/>
            <person name="Stott J.M."/>
            <person name="Schein J.E."/>
            <person name="Shin H."/>
            <person name="Smailus D."/>
            <person name="Siddiqui A.S."/>
            <person name="Marra M.A."/>
            <person name="Jones S.J.M."/>
            <person name="Holt R."/>
            <person name="Brinkman F.S.L."/>
            <person name="Miyauchi K."/>
            <person name="Fukuda M."/>
            <person name="Davies J.E."/>
            <person name="Mohn W.W."/>
            <person name="Eltis L.D."/>
        </authorList>
    </citation>
    <scope>NUCLEOTIDE SEQUENCE [LARGE SCALE GENOMIC DNA]</scope>
    <source>
        <strain evidence="3">RHA1</strain>
    </source>
</reference>
<dbReference type="PATRIC" id="fig|101510.16.peg.312"/>
<dbReference type="RefSeq" id="WP_011593572.1">
    <property type="nucleotide sequence ID" value="NC_008268.1"/>
</dbReference>
<dbReference type="CDD" id="cd01949">
    <property type="entry name" value="GGDEF"/>
    <property type="match status" value="1"/>
</dbReference>
<feature type="domain" description="GGDEF" evidence="1">
    <location>
        <begin position="1"/>
        <end position="94"/>
    </location>
</feature>
<dbReference type="PROSITE" id="PS50887">
    <property type="entry name" value="GGDEF"/>
    <property type="match status" value="1"/>
</dbReference>
<dbReference type="HOGENOM" id="CLU_2357822_0_0_11"/>
<sequence length="96" mass="9930">MRPGDTVARLGGDEFVVVCEDVAGAPEAGAIAARITGSLADLNRAESLDWPISASIGVALSDPECTREELVRRADSATYRAKAAGPGGYALYDGTF</sequence>
<dbReference type="InterPro" id="IPR043128">
    <property type="entry name" value="Rev_trsase/Diguanyl_cyclase"/>
</dbReference>
<protein>
    <submittedName>
        <fullName evidence="2">Probable conserved signalling protein</fullName>
    </submittedName>
</protein>
<dbReference type="PANTHER" id="PTHR44757">
    <property type="entry name" value="DIGUANYLATE CYCLASE DGCP"/>
    <property type="match status" value="1"/>
</dbReference>
<dbReference type="eggNOG" id="COG2199">
    <property type="taxonomic scope" value="Bacteria"/>
</dbReference>
<dbReference type="SUPFAM" id="SSF55073">
    <property type="entry name" value="Nucleotide cyclase"/>
    <property type="match status" value="1"/>
</dbReference>
<gene>
    <name evidence="2" type="ordered locus">RHA1_ro00284</name>
</gene>
<dbReference type="InterPro" id="IPR029787">
    <property type="entry name" value="Nucleotide_cyclase"/>
</dbReference>
<accession>Q0SK16</accession>
<dbReference type="Pfam" id="PF00990">
    <property type="entry name" value="GGDEF"/>
    <property type="match status" value="1"/>
</dbReference>
<dbReference type="KEGG" id="rha:RHA1_ro00284"/>
<evidence type="ECO:0000313" key="3">
    <source>
        <dbReference type="Proteomes" id="UP000008710"/>
    </source>
</evidence>
<name>Q0SK16_RHOJR</name>
<evidence type="ECO:0000313" key="2">
    <source>
        <dbReference type="EMBL" id="ABG92120.1"/>
    </source>
</evidence>
<dbReference type="PANTHER" id="PTHR44757:SF2">
    <property type="entry name" value="BIOFILM ARCHITECTURE MAINTENANCE PROTEIN MBAA"/>
    <property type="match status" value="1"/>
</dbReference>
<dbReference type="EMBL" id="CP000431">
    <property type="protein sequence ID" value="ABG92120.1"/>
    <property type="molecule type" value="Genomic_DNA"/>
</dbReference>
<evidence type="ECO:0000259" key="1">
    <source>
        <dbReference type="PROSITE" id="PS50887"/>
    </source>
</evidence>
<dbReference type="InterPro" id="IPR000160">
    <property type="entry name" value="GGDEF_dom"/>
</dbReference>
<proteinExistence type="predicted"/>
<dbReference type="Gene3D" id="3.30.70.270">
    <property type="match status" value="1"/>
</dbReference>